<reference evidence="4 5" key="1">
    <citation type="submission" date="2024-06" db="EMBL/GenBank/DDBJ databases">
        <title>The Natural Products Discovery Center: Release of the First 8490 Sequenced Strains for Exploring Actinobacteria Biosynthetic Diversity.</title>
        <authorList>
            <person name="Kalkreuter E."/>
            <person name="Kautsar S.A."/>
            <person name="Yang D."/>
            <person name="Bader C.D."/>
            <person name="Teijaro C.N."/>
            <person name="Fluegel L."/>
            <person name="Davis C.M."/>
            <person name="Simpson J.R."/>
            <person name="Lauterbach L."/>
            <person name="Steele A.D."/>
            <person name="Gui C."/>
            <person name="Meng S."/>
            <person name="Li G."/>
            <person name="Viehrig K."/>
            <person name="Ye F."/>
            <person name="Su P."/>
            <person name="Kiefer A.F."/>
            <person name="Nichols A."/>
            <person name="Cepeda A.J."/>
            <person name="Yan W."/>
            <person name="Fan B."/>
            <person name="Jiang Y."/>
            <person name="Adhikari A."/>
            <person name="Zheng C.-J."/>
            <person name="Schuster L."/>
            <person name="Cowan T.M."/>
            <person name="Smanski M.J."/>
            <person name="Chevrette M.G."/>
            <person name="De Carvalho L.P.S."/>
            <person name="Shen B."/>
        </authorList>
    </citation>
    <scope>NUCLEOTIDE SEQUENCE [LARGE SCALE GENOMIC DNA]</scope>
    <source>
        <strain evidence="4 5">NPDC019583</strain>
    </source>
</reference>
<comment type="similarity">
    <text evidence="1">Belongs to the EamA transporter family.</text>
</comment>
<dbReference type="InterPro" id="IPR037185">
    <property type="entry name" value="EmrE-like"/>
</dbReference>
<proteinExistence type="inferred from homology"/>
<dbReference type="Proteomes" id="UP001550603">
    <property type="component" value="Unassembled WGS sequence"/>
</dbReference>
<organism evidence="4 5">
    <name type="scientific">Streptomyces olindensis</name>
    <dbReference type="NCBI Taxonomy" id="358823"/>
    <lineage>
        <taxon>Bacteria</taxon>
        <taxon>Bacillati</taxon>
        <taxon>Actinomycetota</taxon>
        <taxon>Actinomycetes</taxon>
        <taxon>Kitasatosporales</taxon>
        <taxon>Streptomycetaceae</taxon>
        <taxon>Streptomyces</taxon>
    </lineage>
</organism>
<dbReference type="Pfam" id="PF00892">
    <property type="entry name" value="EamA"/>
    <property type="match status" value="2"/>
</dbReference>
<comment type="caution">
    <text evidence="4">The sequence shown here is derived from an EMBL/GenBank/DDBJ whole genome shotgun (WGS) entry which is preliminary data.</text>
</comment>
<feature type="transmembrane region" description="Helical" evidence="2">
    <location>
        <begin position="6"/>
        <end position="23"/>
    </location>
</feature>
<dbReference type="RefSeq" id="WP_037764100.1">
    <property type="nucleotide sequence ID" value="NZ_JBEYBN010000060.1"/>
</dbReference>
<feature type="domain" description="EamA" evidence="3">
    <location>
        <begin position="183"/>
        <end position="285"/>
    </location>
</feature>
<feature type="transmembrane region" description="Helical" evidence="2">
    <location>
        <begin position="116"/>
        <end position="133"/>
    </location>
</feature>
<feature type="domain" description="EamA" evidence="3">
    <location>
        <begin position="1"/>
        <end position="132"/>
    </location>
</feature>
<protein>
    <submittedName>
        <fullName evidence="4">EamA family transporter</fullName>
    </submittedName>
</protein>
<feature type="transmembrane region" description="Helical" evidence="2">
    <location>
        <begin position="212"/>
        <end position="233"/>
    </location>
</feature>
<feature type="transmembrane region" description="Helical" evidence="2">
    <location>
        <begin position="90"/>
        <end position="110"/>
    </location>
</feature>
<evidence type="ECO:0000259" key="3">
    <source>
        <dbReference type="Pfam" id="PF00892"/>
    </source>
</evidence>
<feature type="transmembrane region" description="Helical" evidence="2">
    <location>
        <begin position="61"/>
        <end position="78"/>
    </location>
</feature>
<evidence type="ECO:0000313" key="5">
    <source>
        <dbReference type="Proteomes" id="UP001550603"/>
    </source>
</evidence>
<keyword evidence="2" id="KW-0812">Transmembrane</keyword>
<feature type="transmembrane region" description="Helical" evidence="2">
    <location>
        <begin position="30"/>
        <end position="49"/>
    </location>
</feature>
<accession>A0ABV2Y4B1</accession>
<evidence type="ECO:0000256" key="2">
    <source>
        <dbReference type="SAM" id="Phobius"/>
    </source>
</evidence>
<sequence length="287" mass="28600">MGALLALSSAVVYGIVDFAGGLLSRRVHHAAVTFLGQLGGLLLACAAALLLPADSVHPTDLLWGALSGVGSGVAMRFLNRGLSRGAMSVVVPVSAVTGVALSVLCGVLLLGDRPGAVAWLGIAVTVPSLWFVAGGRGGVRGSEAAGSPDAGTGKGTADGLLASAGVAVQYLALGQADPGSGLWPVAAGRVAAVLVLLPDAARHARRLKLPPVRCLQAVLIGAGAALGLVLYLLAAQRQLLAVAVVLASLYPALPVVLGLALLRERISRRQVRGLLGAGVATVLLTLG</sequence>
<dbReference type="Gene3D" id="1.10.3730.20">
    <property type="match status" value="1"/>
</dbReference>
<keyword evidence="2" id="KW-1133">Transmembrane helix</keyword>
<name>A0ABV2Y4B1_9ACTN</name>
<feature type="transmembrane region" description="Helical" evidence="2">
    <location>
        <begin position="239"/>
        <end position="262"/>
    </location>
</feature>
<keyword evidence="2" id="KW-0472">Membrane</keyword>
<evidence type="ECO:0000256" key="1">
    <source>
        <dbReference type="ARBA" id="ARBA00007362"/>
    </source>
</evidence>
<gene>
    <name evidence="4" type="ORF">ABZ568_31605</name>
</gene>
<dbReference type="InterPro" id="IPR000620">
    <property type="entry name" value="EamA_dom"/>
</dbReference>
<dbReference type="SUPFAM" id="SSF103481">
    <property type="entry name" value="Multidrug resistance efflux transporter EmrE"/>
    <property type="match status" value="2"/>
</dbReference>
<evidence type="ECO:0000313" key="4">
    <source>
        <dbReference type="EMBL" id="MEU2270877.1"/>
    </source>
</evidence>
<dbReference type="EMBL" id="JBEYBN010000060">
    <property type="protein sequence ID" value="MEU2270877.1"/>
    <property type="molecule type" value="Genomic_DNA"/>
</dbReference>
<keyword evidence="5" id="KW-1185">Reference proteome</keyword>